<dbReference type="InterPro" id="IPR029039">
    <property type="entry name" value="Flavoprotein-like_sf"/>
</dbReference>
<protein>
    <submittedName>
        <fullName evidence="2">Flavodoxin</fullName>
    </submittedName>
</protein>
<dbReference type="InterPro" id="IPR052200">
    <property type="entry name" value="Protoporphyrinogen_IX_DH"/>
</dbReference>
<dbReference type="PANTHER" id="PTHR38030:SF2">
    <property type="entry name" value="PROTOPORPHYRINOGEN IX DEHYDROGENASE [QUINONE]"/>
    <property type="match status" value="1"/>
</dbReference>
<dbReference type="RefSeq" id="WP_203367348.1">
    <property type="nucleotide sequence ID" value="NZ_WSFT01000050.1"/>
</dbReference>
<dbReference type="Pfam" id="PF12724">
    <property type="entry name" value="Flavodoxin_5"/>
    <property type="match status" value="1"/>
</dbReference>
<dbReference type="GO" id="GO:0016651">
    <property type="term" value="F:oxidoreductase activity, acting on NAD(P)H"/>
    <property type="evidence" value="ECO:0007669"/>
    <property type="project" value="UniProtKB-ARBA"/>
</dbReference>
<dbReference type="GO" id="GO:0070819">
    <property type="term" value="F:menaquinone-dependent protoporphyrinogen oxidase activity"/>
    <property type="evidence" value="ECO:0007669"/>
    <property type="project" value="TreeGrafter"/>
</dbReference>
<organism evidence="2 3">
    <name type="scientific">Anaeromonas frigoriresistens</name>
    <dbReference type="NCBI Taxonomy" id="2683708"/>
    <lineage>
        <taxon>Bacteria</taxon>
        <taxon>Bacillati</taxon>
        <taxon>Bacillota</taxon>
        <taxon>Tissierellia</taxon>
        <taxon>Tissierellales</taxon>
        <taxon>Thermohalobacteraceae</taxon>
        <taxon>Anaeromonas</taxon>
    </lineage>
</organism>
<dbReference type="PROSITE" id="PS50902">
    <property type="entry name" value="FLAVODOXIN_LIKE"/>
    <property type="match status" value="1"/>
</dbReference>
<sequence>MKSAIIYYSDYKNNTEKIAKLFAEKIGADLIKIKNINDINIKNYKLIGFGSGVYRESMSPKIFKLVDNLSLKDKNVFVFSTSGVGMKFYNNKLIKRLVLKGAINKGSFACKGSFIAEEFTNNKIFDFMGKLSQGHPNDQDFRKAEKFITDILKRNSL</sequence>
<dbReference type="Proteomes" id="UP000724672">
    <property type="component" value="Unassembled WGS sequence"/>
</dbReference>
<reference evidence="2" key="1">
    <citation type="submission" date="2019-12" db="EMBL/GenBank/DDBJ databases">
        <title>Clostridiaceae gen. nov. sp. nov., isolated from sediment in Xinjiang, China.</title>
        <authorList>
            <person name="Zhang R."/>
        </authorList>
    </citation>
    <scope>NUCLEOTIDE SEQUENCE</scope>
    <source>
        <strain evidence="2">D2Q-11</strain>
    </source>
</reference>
<comment type="caution">
    <text evidence="2">The sequence shown here is derived from an EMBL/GenBank/DDBJ whole genome shotgun (WGS) entry which is preliminary data.</text>
</comment>
<dbReference type="InterPro" id="IPR026816">
    <property type="entry name" value="Flavodoxin_dom"/>
</dbReference>
<evidence type="ECO:0000313" key="2">
    <source>
        <dbReference type="EMBL" id="MBS4539429.1"/>
    </source>
</evidence>
<dbReference type="GO" id="GO:0006783">
    <property type="term" value="P:heme biosynthetic process"/>
    <property type="evidence" value="ECO:0007669"/>
    <property type="project" value="TreeGrafter"/>
</dbReference>
<name>A0A942UUE0_9FIRM</name>
<dbReference type="Gene3D" id="3.40.50.360">
    <property type="match status" value="2"/>
</dbReference>
<gene>
    <name evidence="2" type="ORF">GOQ27_13215</name>
</gene>
<proteinExistence type="predicted"/>
<accession>A0A942UUE0</accession>
<keyword evidence="3" id="KW-1185">Reference proteome</keyword>
<dbReference type="GO" id="GO:0010181">
    <property type="term" value="F:FMN binding"/>
    <property type="evidence" value="ECO:0007669"/>
    <property type="project" value="InterPro"/>
</dbReference>
<dbReference type="AlphaFoldDB" id="A0A942UUE0"/>
<evidence type="ECO:0000259" key="1">
    <source>
        <dbReference type="PROSITE" id="PS50902"/>
    </source>
</evidence>
<feature type="domain" description="Flavodoxin-like" evidence="1">
    <location>
        <begin position="4"/>
        <end position="132"/>
    </location>
</feature>
<dbReference type="SUPFAM" id="SSF52218">
    <property type="entry name" value="Flavoproteins"/>
    <property type="match status" value="1"/>
</dbReference>
<dbReference type="EMBL" id="WSFT01000050">
    <property type="protein sequence ID" value="MBS4539429.1"/>
    <property type="molecule type" value="Genomic_DNA"/>
</dbReference>
<dbReference type="PANTHER" id="PTHR38030">
    <property type="entry name" value="PROTOPORPHYRINOGEN IX DEHYDROGENASE [MENAQUINONE]"/>
    <property type="match status" value="1"/>
</dbReference>
<dbReference type="InterPro" id="IPR008254">
    <property type="entry name" value="Flavodoxin/NO_synth"/>
</dbReference>
<evidence type="ECO:0000313" key="3">
    <source>
        <dbReference type="Proteomes" id="UP000724672"/>
    </source>
</evidence>